<dbReference type="InterPro" id="IPR011625">
    <property type="entry name" value="A2M_N_BRD"/>
</dbReference>
<dbReference type="OrthoDB" id="9998011at2759"/>
<dbReference type="Pfam" id="PF17791">
    <property type="entry name" value="MG3"/>
    <property type="match status" value="1"/>
</dbReference>
<dbReference type="InterPro" id="IPR041555">
    <property type="entry name" value="MG3"/>
</dbReference>
<proteinExistence type="predicted"/>
<keyword evidence="6" id="KW-1185">Reference proteome</keyword>
<feature type="domain" description="Alpha-2-macroglobulin bait region" evidence="3">
    <location>
        <begin position="453"/>
        <end position="620"/>
    </location>
</feature>
<evidence type="ECO:0000259" key="4">
    <source>
        <dbReference type="SMART" id="SM01360"/>
    </source>
</evidence>
<dbReference type="InterPro" id="IPR013783">
    <property type="entry name" value="Ig-like_fold"/>
</dbReference>
<dbReference type="InterPro" id="IPR001599">
    <property type="entry name" value="Macroglobln_a2"/>
</dbReference>
<accession>A0A6J2YJY7</accession>
<dbReference type="PANTHER" id="PTHR11412:SF171">
    <property type="entry name" value="PREGNANCY ZONE PROTEIN-LIKE PROTEIN"/>
    <property type="match status" value="1"/>
</dbReference>
<dbReference type="SMART" id="SM01419">
    <property type="entry name" value="Thiol-ester_cl"/>
    <property type="match status" value="1"/>
</dbReference>
<organism evidence="6 7">
    <name type="scientific">Sitophilus oryzae</name>
    <name type="common">Rice weevil</name>
    <name type="synonym">Curculio oryzae</name>
    <dbReference type="NCBI Taxonomy" id="7048"/>
    <lineage>
        <taxon>Eukaryota</taxon>
        <taxon>Metazoa</taxon>
        <taxon>Ecdysozoa</taxon>
        <taxon>Arthropoda</taxon>
        <taxon>Hexapoda</taxon>
        <taxon>Insecta</taxon>
        <taxon>Pterygota</taxon>
        <taxon>Neoptera</taxon>
        <taxon>Endopterygota</taxon>
        <taxon>Coleoptera</taxon>
        <taxon>Polyphaga</taxon>
        <taxon>Cucujiformia</taxon>
        <taxon>Curculionidae</taxon>
        <taxon>Dryophthorinae</taxon>
        <taxon>Sitophilus</taxon>
    </lineage>
</organism>
<evidence type="ECO:0000313" key="7">
    <source>
        <dbReference type="RefSeq" id="XP_030763459.1"/>
    </source>
</evidence>
<feature type="signal peptide" evidence="2">
    <location>
        <begin position="1"/>
        <end position="20"/>
    </location>
</feature>
<dbReference type="InterPro" id="IPR019742">
    <property type="entry name" value="MacrogloblnA2_CS"/>
</dbReference>
<protein>
    <submittedName>
        <fullName evidence="7">Pregnancy zone protein-like</fullName>
    </submittedName>
</protein>
<feature type="domain" description="Alpha-2-macroglobulin" evidence="4">
    <location>
        <begin position="745"/>
        <end position="833"/>
    </location>
</feature>
<dbReference type="SMART" id="SM01361">
    <property type="entry name" value="A2M_recep"/>
    <property type="match status" value="1"/>
</dbReference>
<evidence type="ECO:0000259" key="5">
    <source>
        <dbReference type="SMART" id="SM01361"/>
    </source>
</evidence>
<gene>
    <name evidence="7" type="primary">LOC115888031</name>
</gene>
<dbReference type="KEGG" id="soy:115888031"/>
<keyword evidence="1" id="KW-1015">Disulfide bond</keyword>
<dbReference type="Gene3D" id="1.50.10.20">
    <property type="match status" value="1"/>
</dbReference>
<dbReference type="Pfam" id="PF07678">
    <property type="entry name" value="TED_complement"/>
    <property type="match status" value="1"/>
</dbReference>
<evidence type="ECO:0000313" key="6">
    <source>
        <dbReference type="Proteomes" id="UP000504635"/>
    </source>
</evidence>
<dbReference type="Gene3D" id="2.60.40.10">
    <property type="entry name" value="Immunoglobulins"/>
    <property type="match status" value="2"/>
</dbReference>
<dbReference type="InParanoid" id="A0A6J2YJY7"/>
<dbReference type="Gene3D" id="2.20.130.20">
    <property type="match status" value="1"/>
</dbReference>
<dbReference type="RefSeq" id="XP_030763459.1">
    <property type="nucleotide sequence ID" value="XM_030907599.1"/>
</dbReference>
<dbReference type="Pfam" id="PF07677">
    <property type="entry name" value="A2M_recep"/>
    <property type="match status" value="1"/>
</dbReference>
<dbReference type="Gene3D" id="2.60.40.1940">
    <property type="match status" value="1"/>
</dbReference>
<dbReference type="GO" id="GO:0005615">
    <property type="term" value="C:extracellular space"/>
    <property type="evidence" value="ECO:0007669"/>
    <property type="project" value="InterPro"/>
</dbReference>
<dbReference type="SMART" id="SM01359">
    <property type="entry name" value="A2M_N_2"/>
    <property type="match status" value="1"/>
</dbReference>
<dbReference type="PANTHER" id="PTHR11412">
    <property type="entry name" value="MACROGLOBULIN / COMPLEMENT"/>
    <property type="match status" value="1"/>
</dbReference>
<dbReference type="InterPro" id="IPR002890">
    <property type="entry name" value="MG2"/>
</dbReference>
<feature type="chain" id="PRO_5026789221" evidence="2">
    <location>
        <begin position="21"/>
        <end position="1486"/>
    </location>
</feature>
<dbReference type="Gene3D" id="2.60.40.1930">
    <property type="match status" value="3"/>
</dbReference>
<dbReference type="Proteomes" id="UP000504635">
    <property type="component" value="Unplaced"/>
</dbReference>
<dbReference type="Pfam" id="PF07703">
    <property type="entry name" value="A2M_BRD"/>
    <property type="match status" value="1"/>
</dbReference>
<dbReference type="Gene3D" id="2.60.40.690">
    <property type="entry name" value="Alpha-macroglobulin, receptor-binding domain"/>
    <property type="match status" value="1"/>
</dbReference>
<sequence length="1486" mass="169089">MHQVACAFVLYILFYSNVSAINENDGDNLIRKHGGFFFSMPKTLSAGKNETVCLSLHHINTPSRVLVDLKWKGHHFLTERNLGTEHTCFNMHVPDFDLIEPQYVSIKIQVLDGNQVQSAHNQDPILMYPKESCKIFLETDRAMYKPGDLVKIRVLCLNERFLPDDSQISEIKIRNPMDVGVFVWNNMSLDHGLVNLEYPLVEEALIGKWKIEVDKLMKTFEVAKYVVPRFKIDLIHPKSVFYKTNSINITVCAKYSYNKPVAGTAFVKIHDSVNHMKVLNILQEMENGCAYFDISKYELNLSDISKEFSLADPRIFLHITATVTEQGTTKMDIVTGKSEIHVKGYTLKIQSSPIFIPGVPYEGQMKLINAITDITGEVIKLCYNLAIKKSWNYFKNEECRNYTVPEDGIIPFKLWPLKNSVLHIHLDANSINNTNIEDSFLAVRLYSPTSSYIYIERDTNINKTCDTPFQYKILYTTDHFKEGENITFYYMVKINSEINKLKKIKHTVRKHNAISSEDSKSFLGNEHRFVKFGSSVDQFVIKIKMEKIVYKFQILVYYITKDGETVAASRTQEVKPCSYKVDAYWNENQLVPGKSATLTIKSDKQALCAVTATDKATKFISSSQSQNLNWESIIKTMSQHKDGARSSRTSCISNNKKILALHQSANSTSMRNKRHVFTFSEDYDSYDVLNKFGVITISNLKIVTKPCYSGPLFTDANEAEFMTDQYNNDIDETSEVTVRTYFPENWLWEFVPVENSTQIHRDLPHSITTWTTNVYCVSTKDGVSFAPQTEVISIQPFFIQVITPYSIKKDENFYLPINVFNYLNYSFPIRVSIRLTGNLQLTNPHSFLSTSYCLKESSTLTHNYQISGTEVGIAHVTVSVETDNQYALPCGPDTIISKRDAVLKSLIVEAEGFEEVQTKSALICSSDSEPTNLTIWNFNIPEDIVLGTNTTIVTVNGDLLGPTIENLKQLLTIPTGCGEQIMASLAPNIYVLRYLNVTGTLTPLVKQRILRNFKIGYQRILNYMHKDGSFSAFGYYDPAGSMFLTTFVVKILQQIKEFVYVDQKIIDKGIEWIYTNQLENGCFDAVYHVFQDMGGTNTERSTAALTSYVILSLLDAGISVPEEVQTNGKYCIRSQNNPDKYSLIISCYALFRLKWINEGTRFLERILSVSRQEDYMMWWSSKDDNEFHASDIEITSYALLALMHQKTSTNLAHAHSVAKWLSSKIGPTGAFKSTQDTVVALEALTTYAEYIQAHVLDLTVDLKTSNERHLVTLTQSDRLKARRIPLKMSCGQIEVAVSGRGCALVQLTMTYNSKNLPKAQDFKLAVDVSSVSNVDECSVRKISPCVTYKGSSPLANMAVMEVSLPSGFIADRSSLDNLIQSGNYTKIKMFEETDRQINLYFTKLDKSEVCFSFSIMENTKLDYRKENLIKIYDYYNPERSILQFYKLANNCTEEHIQEIDEKGHHTSQLNKTENFLKANDTKNNIS</sequence>
<dbReference type="SUPFAM" id="SSF49410">
    <property type="entry name" value="Alpha-macroglobulin receptor domain"/>
    <property type="match status" value="1"/>
</dbReference>
<dbReference type="PROSITE" id="PS00477">
    <property type="entry name" value="ALPHA_2_MACROGLOBULIN"/>
    <property type="match status" value="1"/>
</dbReference>
<dbReference type="InterPro" id="IPR036595">
    <property type="entry name" value="A-macroglobulin_rcpt-bd_sf"/>
</dbReference>
<evidence type="ECO:0000256" key="2">
    <source>
        <dbReference type="SAM" id="SignalP"/>
    </source>
</evidence>
<evidence type="ECO:0000259" key="3">
    <source>
        <dbReference type="SMART" id="SM01359"/>
    </source>
</evidence>
<dbReference type="Pfam" id="PF00207">
    <property type="entry name" value="A2M"/>
    <property type="match status" value="1"/>
</dbReference>
<reference evidence="7" key="1">
    <citation type="submission" date="2025-08" db="UniProtKB">
        <authorList>
            <consortium name="RefSeq"/>
        </authorList>
    </citation>
    <scope>IDENTIFICATION</scope>
    <source>
        <tissue evidence="7">Gonads</tissue>
    </source>
</reference>
<dbReference type="Gene3D" id="6.20.50.160">
    <property type="match status" value="1"/>
</dbReference>
<dbReference type="InterPro" id="IPR008930">
    <property type="entry name" value="Terpenoid_cyclase/PrenylTrfase"/>
</dbReference>
<dbReference type="InterPro" id="IPR011626">
    <property type="entry name" value="Alpha-macroglobulin_TED"/>
</dbReference>
<dbReference type="Gene3D" id="2.60.120.1540">
    <property type="match status" value="1"/>
</dbReference>
<dbReference type="Pfam" id="PF01835">
    <property type="entry name" value="MG2"/>
    <property type="match status" value="1"/>
</dbReference>
<feature type="domain" description="Alpha-macroglobulin receptor-binding" evidence="5">
    <location>
        <begin position="1355"/>
        <end position="1445"/>
    </location>
</feature>
<dbReference type="SUPFAM" id="SSF48239">
    <property type="entry name" value="Terpenoid cyclases/Protein prenyltransferases"/>
    <property type="match status" value="1"/>
</dbReference>
<dbReference type="GeneID" id="115888031"/>
<dbReference type="InterPro" id="IPR050473">
    <property type="entry name" value="A2M/Complement_sys"/>
</dbReference>
<keyword evidence="2" id="KW-0732">Signal</keyword>
<dbReference type="InterPro" id="IPR009048">
    <property type="entry name" value="A-macroglobulin_rcpt-bd"/>
</dbReference>
<name>A0A6J2YJY7_SITOR</name>
<evidence type="ECO:0000256" key="1">
    <source>
        <dbReference type="ARBA" id="ARBA00023157"/>
    </source>
</evidence>
<dbReference type="InterPro" id="IPR047565">
    <property type="entry name" value="Alpha-macroglob_thiol-ester_cl"/>
</dbReference>
<dbReference type="SMART" id="SM01360">
    <property type="entry name" value="A2M"/>
    <property type="match status" value="1"/>
</dbReference>
<dbReference type="GO" id="GO:0004866">
    <property type="term" value="F:endopeptidase inhibitor activity"/>
    <property type="evidence" value="ECO:0007669"/>
    <property type="project" value="InterPro"/>
</dbReference>